<dbReference type="InterPro" id="IPR002048">
    <property type="entry name" value="EF_hand_dom"/>
</dbReference>
<reference evidence="2 3" key="1">
    <citation type="journal article" date="2014" name="Int. J. Syst. Evol. Microbiol.">
        <title>Complete genome sequence of Corynebacterium casei LMG S-19264T (=DSM 44701T), isolated from a smear-ripened cheese.</title>
        <authorList>
            <consortium name="US DOE Joint Genome Institute (JGI-PGF)"/>
            <person name="Walter F."/>
            <person name="Albersmeier A."/>
            <person name="Kalinowski J."/>
            <person name="Ruckert C."/>
        </authorList>
    </citation>
    <scope>NUCLEOTIDE SEQUENCE [LARGE SCALE GENOMIC DNA]</scope>
    <source>
        <strain evidence="2 3">CGMCC 1.9161</strain>
    </source>
</reference>
<dbReference type="InterPro" id="IPR011992">
    <property type="entry name" value="EF-hand-dom_pair"/>
</dbReference>
<dbReference type="Gene3D" id="1.10.238.10">
    <property type="entry name" value="EF-hand"/>
    <property type="match status" value="1"/>
</dbReference>
<organism evidence="2 3">
    <name type="scientific">Salinarimonas ramus</name>
    <dbReference type="NCBI Taxonomy" id="690164"/>
    <lineage>
        <taxon>Bacteria</taxon>
        <taxon>Pseudomonadati</taxon>
        <taxon>Pseudomonadota</taxon>
        <taxon>Alphaproteobacteria</taxon>
        <taxon>Hyphomicrobiales</taxon>
        <taxon>Salinarimonadaceae</taxon>
        <taxon>Salinarimonas</taxon>
    </lineage>
</organism>
<proteinExistence type="predicted"/>
<evidence type="ECO:0000313" key="3">
    <source>
        <dbReference type="Proteomes" id="UP000600449"/>
    </source>
</evidence>
<dbReference type="PROSITE" id="PS00018">
    <property type="entry name" value="EF_HAND_1"/>
    <property type="match status" value="1"/>
</dbReference>
<accession>A0A917Q6E1</accession>
<dbReference type="InterPro" id="IPR018247">
    <property type="entry name" value="EF_Hand_1_Ca_BS"/>
</dbReference>
<dbReference type="RefSeq" id="WP_188911375.1">
    <property type="nucleotide sequence ID" value="NZ_BMMF01000004.1"/>
</dbReference>
<dbReference type="AlphaFoldDB" id="A0A917Q6E1"/>
<dbReference type="EMBL" id="BMMF01000004">
    <property type="protein sequence ID" value="GGK29932.1"/>
    <property type="molecule type" value="Genomic_DNA"/>
</dbReference>
<evidence type="ECO:0000259" key="1">
    <source>
        <dbReference type="PROSITE" id="PS50222"/>
    </source>
</evidence>
<dbReference type="Proteomes" id="UP000600449">
    <property type="component" value="Unassembled WGS sequence"/>
</dbReference>
<dbReference type="PROSITE" id="PS50222">
    <property type="entry name" value="EF_HAND_2"/>
    <property type="match status" value="1"/>
</dbReference>
<sequence>MAYGFQDFDGNGNGSITKSEFREGLKENFGTHLDEEMFYELVSSFDGELSEMSFEDLDKNGDGQVSANLIANNLFKEINGGSSSGSISEDEWMDAGGIVEEREDPPQEEMETLAPFDFAEADGNENGIISANTAAKATFEQNDVGSTMDEDEFYELGLGEMLGVEFDEINTSGSVITRSEMAAFYKDLFGGINIDIEQFEEEFPPEEKE</sequence>
<name>A0A917Q6E1_9HYPH</name>
<dbReference type="Pfam" id="PF13202">
    <property type="entry name" value="EF-hand_5"/>
    <property type="match status" value="2"/>
</dbReference>
<protein>
    <recommendedName>
        <fullName evidence="1">EF-hand domain-containing protein</fullName>
    </recommendedName>
</protein>
<comment type="caution">
    <text evidence="2">The sequence shown here is derived from an EMBL/GenBank/DDBJ whole genome shotgun (WGS) entry which is preliminary data.</text>
</comment>
<feature type="domain" description="EF-hand" evidence="1">
    <location>
        <begin position="1"/>
        <end position="31"/>
    </location>
</feature>
<keyword evidence="3" id="KW-1185">Reference proteome</keyword>
<dbReference type="SUPFAM" id="SSF47473">
    <property type="entry name" value="EF-hand"/>
    <property type="match status" value="2"/>
</dbReference>
<gene>
    <name evidence="2" type="ORF">GCM10011322_15560</name>
</gene>
<evidence type="ECO:0000313" key="2">
    <source>
        <dbReference type="EMBL" id="GGK29932.1"/>
    </source>
</evidence>
<dbReference type="GO" id="GO:0005509">
    <property type="term" value="F:calcium ion binding"/>
    <property type="evidence" value="ECO:0007669"/>
    <property type="project" value="InterPro"/>
</dbReference>